<keyword evidence="1" id="KW-0472">Membrane</keyword>
<keyword evidence="1" id="KW-0812">Transmembrane</keyword>
<organism evidence="2">
    <name type="scientific">Thermogemmatispora argillosa</name>
    <dbReference type="NCBI Taxonomy" id="2045280"/>
    <lineage>
        <taxon>Bacteria</taxon>
        <taxon>Bacillati</taxon>
        <taxon>Chloroflexota</taxon>
        <taxon>Ktedonobacteria</taxon>
        <taxon>Thermogemmatisporales</taxon>
        <taxon>Thermogemmatisporaceae</taxon>
        <taxon>Thermogemmatispora</taxon>
    </lineage>
</organism>
<proteinExistence type="predicted"/>
<sequence length="248" mass="26206">MTLSSRLLRSGGLACGLVLICFLLTTSVALAHERRHVGPYTFIVGFLNEPAYAQQQNSLDLTICKGSECTYTTGQQSGMSGMSTSAGPTLANPVVGAEKTLTFEVRFGSARPLSVPLQARWGQPGKYVAYFMPSRPGTYTFHIFGTLEGLKIDETFTSGPNTFSDVKVIPTYPEQASSGTNASTERGADQLNALESRAMLATGLSVAGTLLGLSGLLCALMAWRRPGASANASQVGATTPALEERLRG</sequence>
<reference evidence="2" key="1">
    <citation type="submission" date="2018-12" db="EMBL/GenBank/DDBJ databases">
        <title>Novel natural products biosynthetic potential of the class Ktedonobacteria.</title>
        <authorList>
            <person name="Zheng Y."/>
            <person name="Saitou A."/>
            <person name="Wang C.M."/>
            <person name="Toyoda A."/>
            <person name="Minakuchi Y."/>
            <person name="Sekiguchi Y."/>
            <person name="Ueda K."/>
            <person name="Takano H."/>
            <person name="Sakai Y."/>
            <person name="Yokota A."/>
            <person name="Yabe S."/>
        </authorList>
    </citation>
    <scope>NUCLEOTIDE SEQUENCE</scope>
    <source>
        <strain evidence="2">A3-2</strain>
    </source>
</reference>
<name>A0A455T3C1_9CHLR</name>
<keyword evidence="1" id="KW-1133">Transmembrane helix</keyword>
<evidence type="ECO:0000256" key="1">
    <source>
        <dbReference type="SAM" id="Phobius"/>
    </source>
</evidence>
<protein>
    <submittedName>
        <fullName evidence="2">Uncharacterized protein</fullName>
    </submittedName>
</protein>
<evidence type="ECO:0000313" key="2">
    <source>
        <dbReference type="EMBL" id="BBH92975.1"/>
    </source>
</evidence>
<dbReference type="EMBL" id="AP019377">
    <property type="protein sequence ID" value="BBH92975.1"/>
    <property type="molecule type" value="Genomic_DNA"/>
</dbReference>
<feature type="transmembrane region" description="Helical" evidence="1">
    <location>
        <begin position="198"/>
        <end position="223"/>
    </location>
</feature>
<dbReference type="AlphaFoldDB" id="A0A455T3C1"/>
<accession>A0A455T3C1</accession>
<gene>
    <name evidence="2" type="ORF">KTA_11740</name>
</gene>